<proteinExistence type="predicted"/>
<dbReference type="Gene3D" id="3.30.40.10">
    <property type="entry name" value="Zinc/RING finger domain, C3HC4 (zinc finger)"/>
    <property type="match status" value="1"/>
</dbReference>
<evidence type="ECO:0000313" key="4">
    <source>
        <dbReference type="EMBL" id="KAK6590387.1"/>
    </source>
</evidence>
<dbReference type="AlphaFoldDB" id="A0AAV9Y0L1"/>
<comment type="caution">
    <text evidence="4">The sequence shown here is derived from an EMBL/GenBank/DDBJ whole genome shotgun (WGS) entry which is preliminary data.</text>
</comment>
<dbReference type="GO" id="GO:0008270">
    <property type="term" value="F:zinc ion binding"/>
    <property type="evidence" value="ECO:0007669"/>
    <property type="project" value="UniProtKB-KW"/>
</dbReference>
<evidence type="ECO:0000259" key="3">
    <source>
        <dbReference type="PROSITE" id="PS50089"/>
    </source>
</evidence>
<feature type="transmembrane region" description="Helical" evidence="2">
    <location>
        <begin position="466"/>
        <end position="485"/>
    </location>
</feature>
<keyword evidence="1" id="KW-0479">Metal-binding</keyword>
<dbReference type="Pfam" id="PF13920">
    <property type="entry name" value="zf-C3HC4_3"/>
    <property type="match status" value="1"/>
</dbReference>
<keyword evidence="1" id="KW-0862">Zinc</keyword>
<feature type="transmembrane region" description="Helical" evidence="2">
    <location>
        <begin position="565"/>
        <end position="587"/>
    </location>
</feature>
<dbReference type="PROSITE" id="PS50089">
    <property type="entry name" value="ZF_RING_2"/>
    <property type="match status" value="1"/>
</dbReference>
<dbReference type="InterPro" id="IPR001841">
    <property type="entry name" value="Znf_RING"/>
</dbReference>
<reference evidence="4 5" key="1">
    <citation type="submission" date="2023-10" db="EMBL/GenBank/DDBJ databases">
        <title>Comparative genomics analysis reveals potential genetic determinants of host preference in Cryptosporidium xiaoi.</title>
        <authorList>
            <person name="Xiao L."/>
            <person name="Li J."/>
        </authorList>
    </citation>
    <scope>NUCLEOTIDE SEQUENCE [LARGE SCALE GENOMIC DNA]</scope>
    <source>
        <strain evidence="4 5">52996</strain>
    </source>
</reference>
<sequence length="843" mass="96352">MHDSAIRYIEEIELYSGNENIEARERNNSLISSLDESITNERRSSLDTTETGLYNESILEEAVRGRVNEERNEFIFMNSETELTESGENLERNILFSSANNIINRIRNGIRAIILSGREQLPVIKFTLRLFIILSLTLIPLINELNSVIPLVSMFMNDNNWILIPRLTNKQIIDKDLLLRLNSYESALLTNSGENVKYSYSFNHFNLNSGVSNGAFLAKQKHRKLKYLDESNSNICANNEVSLLAYILYLGNGYYTNGIMDGGEDIKISNNKGYSFGCSDRYYYGGNDLNLSRNTGDSGVIKLNIPLSWCYSNIQQGNAFIYNQKLYSIGSNVYGRRPGISNINTVSMVNTRRNIGSSKQEIGNSNKFQRVYGWMRLKIHKNTYKYKPTNLFKFISLFFVLFRWFILVSRMIVQVWNSGFSRNLDFGIGIGVGDGTIFGSGGNSNNNNIDNANYSQIKFMSEIKSLISFCIFYIWSLSCVYLLFGLTTSKCSPFPRVILHESIQWLLWICVIVTLVCFQLVRLSIFDTNENNEQINNLLNENNSQNSQDLNATLRSRNRKILIQHILSVISCCGFGFSLSGSVLLLSTRITSPWVNSCFITIISQCLDLLLRGYLGLIFDGNLDGINGSNVKTRCYKYVFPVYLLKDEEKMNCNKNGQREWVVKCSYNSYPPPLIFKHNFISIRLNQVSPTFYSVSDYFKGNTYMRNYCNENNEQDNDYVELLNHSKHSSSVTSTSFSSPPSLINCMICYENQSNVVFSPCLHSGICDVCIDELMKWTVCKLRKSPCCHLCRCPIEIAWQLQVDKEVNISKNPNNTGSFYSDKCIEVIYPKLQIDIDPNDKIR</sequence>
<name>A0AAV9Y0L1_9CRYT</name>
<dbReference type="Proteomes" id="UP001311799">
    <property type="component" value="Unassembled WGS sequence"/>
</dbReference>
<keyword evidence="5" id="KW-1185">Reference proteome</keyword>
<dbReference type="InterPro" id="IPR013083">
    <property type="entry name" value="Znf_RING/FYVE/PHD"/>
</dbReference>
<feature type="transmembrane region" description="Helical" evidence="2">
    <location>
        <begin position="126"/>
        <end position="143"/>
    </location>
</feature>
<dbReference type="EMBL" id="JAWDEY010000007">
    <property type="protein sequence ID" value="KAK6590387.1"/>
    <property type="molecule type" value="Genomic_DNA"/>
</dbReference>
<gene>
    <name evidence="4" type="ORF">RS030_162493</name>
</gene>
<keyword evidence="2" id="KW-0812">Transmembrane</keyword>
<accession>A0AAV9Y0L1</accession>
<organism evidence="4 5">
    <name type="scientific">Cryptosporidium xiaoi</name>
    <dbReference type="NCBI Taxonomy" id="659607"/>
    <lineage>
        <taxon>Eukaryota</taxon>
        <taxon>Sar</taxon>
        <taxon>Alveolata</taxon>
        <taxon>Apicomplexa</taxon>
        <taxon>Conoidasida</taxon>
        <taxon>Coccidia</taxon>
        <taxon>Eucoccidiorida</taxon>
        <taxon>Eimeriorina</taxon>
        <taxon>Cryptosporidiidae</taxon>
        <taxon>Cryptosporidium</taxon>
    </lineage>
</organism>
<feature type="domain" description="RING-type" evidence="3">
    <location>
        <begin position="746"/>
        <end position="792"/>
    </location>
</feature>
<feature type="transmembrane region" description="Helical" evidence="2">
    <location>
        <begin position="505"/>
        <end position="525"/>
    </location>
</feature>
<evidence type="ECO:0000256" key="1">
    <source>
        <dbReference type="PROSITE-ProRule" id="PRU00175"/>
    </source>
</evidence>
<keyword evidence="2" id="KW-1133">Transmembrane helix</keyword>
<keyword evidence="1" id="KW-0863">Zinc-finger</keyword>
<evidence type="ECO:0000313" key="5">
    <source>
        <dbReference type="Proteomes" id="UP001311799"/>
    </source>
</evidence>
<evidence type="ECO:0000256" key="2">
    <source>
        <dbReference type="SAM" id="Phobius"/>
    </source>
</evidence>
<feature type="transmembrane region" description="Helical" evidence="2">
    <location>
        <begin position="391"/>
        <end position="413"/>
    </location>
</feature>
<keyword evidence="2" id="KW-0472">Membrane</keyword>
<protein>
    <recommendedName>
        <fullName evidence="3">RING-type domain-containing protein</fullName>
    </recommendedName>
</protein>